<dbReference type="PANTHER" id="PTHR46633">
    <property type="entry name" value="TRANSCRIPTION FACTOR MYC/MYB-RELATED"/>
    <property type="match status" value="1"/>
</dbReference>
<dbReference type="FunCoup" id="A0A2K1KUB1">
    <property type="interactions" value="273"/>
</dbReference>
<evidence type="ECO:0000313" key="6">
    <source>
        <dbReference type="EnsemblPlants" id="Pp3c3_12640V3.1"/>
    </source>
</evidence>
<feature type="region of interest" description="Disordered" evidence="3">
    <location>
        <begin position="361"/>
        <end position="426"/>
    </location>
</feature>
<dbReference type="PaxDb" id="3218-PP1S161_43V6.1"/>
<reference evidence="5 7" key="2">
    <citation type="journal article" date="2018" name="Plant J.">
        <title>The Physcomitrella patens chromosome-scale assembly reveals moss genome structure and evolution.</title>
        <authorList>
            <person name="Lang D."/>
            <person name="Ullrich K.K."/>
            <person name="Murat F."/>
            <person name="Fuchs J."/>
            <person name="Jenkins J."/>
            <person name="Haas F.B."/>
            <person name="Piednoel M."/>
            <person name="Gundlach H."/>
            <person name="Van Bel M."/>
            <person name="Meyberg R."/>
            <person name="Vives C."/>
            <person name="Morata J."/>
            <person name="Symeonidi A."/>
            <person name="Hiss M."/>
            <person name="Muchero W."/>
            <person name="Kamisugi Y."/>
            <person name="Saleh O."/>
            <person name="Blanc G."/>
            <person name="Decker E.L."/>
            <person name="van Gessel N."/>
            <person name="Grimwood J."/>
            <person name="Hayes R.D."/>
            <person name="Graham S.W."/>
            <person name="Gunter L.E."/>
            <person name="McDaniel S.F."/>
            <person name="Hoernstein S.N.W."/>
            <person name="Larsson A."/>
            <person name="Li F.W."/>
            <person name="Perroud P.F."/>
            <person name="Phillips J."/>
            <person name="Ranjan P."/>
            <person name="Rokshar D.S."/>
            <person name="Rothfels C.J."/>
            <person name="Schneider L."/>
            <person name="Shu S."/>
            <person name="Stevenson D.W."/>
            <person name="Thummler F."/>
            <person name="Tillich M."/>
            <person name="Villarreal Aguilar J.C."/>
            <person name="Widiez T."/>
            <person name="Wong G.K."/>
            <person name="Wymore A."/>
            <person name="Zhang Y."/>
            <person name="Zimmer A.D."/>
            <person name="Quatrano R.S."/>
            <person name="Mayer K.F.X."/>
            <person name="Goodstein D."/>
            <person name="Casacuberta J.M."/>
            <person name="Vandepoele K."/>
            <person name="Reski R."/>
            <person name="Cuming A.C."/>
            <person name="Tuskan G.A."/>
            <person name="Maumus F."/>
            <person name="Salse J."/>
            <person name="Schmutz J."/>
            <person name="Rensing S.A."/>
        </authorList>
    </citation>
    <scope>NUCLEOTIDE SEQUENCE [LARGE SCALE GENOMIC DNA]</scope>
    <source>
        <strain evidence="6 7">cv. Gransden 2004</strain>
    </source>
</reference>
<proteinExistence type="predicted"/>
<dbReference type="Gramene" id="Pp3c3_12640V3.2">
    <property type="protein sequence ID" value="Pp3c3_12640V3.2"/>
    <property type="gene ID" value="Pp3c3_12640"/>
</dbReference>
<dbReference type="RefSeq" id="XP_024372011.1">
    <property type="nucleotide sequence ID" value="XM_024516243.2"/>
</dbReference>
<dbReference type="Gramene" id="Pp3c3_12640V3.1">
    <property type="protein sequence ID" value="Pp3c3_12640V3.1"/>
    <property type="gene ID" value="Pp3c3_12640"/>
</dbReference>
<keyword evidence="1" id="KW-0805">Transcription regulation</keyword>
<dbReference type="Pfam" id="PF14215">
    <property type="entry name" value="bHLH-MYC_N"/>
    <property type="match status" value="1"/>
</dbReference>
<dbReference type="Gramene" id="Pp3c3_12640V3.8">
    <property type="protein sequence ID" value="Pp3c3_12640V3.8"/>
    <property type="gene ID" value="Pp3c3_12640"/>
</dbReference>
<feature type="compositionally biased region" description="Basic and acidic residues" evidence="3">
    <location>
        <begin position="464"/>
        <end position="482"/>
    </location>
</feature>
<dbReference type="OMA" id="MQRKFNY"/>
<name>A0A2K1KUB1_PHYPA</name>
<evidence type="ECO:0000256" key="3">
    <source>
        <dbReference type="SAM" id="MobiDB-lite"/>
    </source>
</evidence>
<dbReference type="EnsemblPlants" id="Pp3c3_12640V3.3">
    <property type="protein sequence ID" value="Pp3c3_12640V3.3"/>
    <property type="gene ID" value="Pp3c3_12640"/>
</dbReference>
<dbReference type="Gramene" id="Pp3c3_12640V3.6">
    <property type="protein sequence ID" value="Pp3c3_12640V3.6"/>
    <property type="gene ID" value="Pp3c3_12640"/>
</dbReference>
<dbReference type="Gramene" id="Pp3c3_12640V3.4">
    <property type="protein sequence ID" value="Pp3c3_12640V3.4"/>
    <property type="gene ID" value="Pp3c3_12640"/>
</dbReference>
<feature type="domain" description="Transcription factor MYC/MYB N-terminal" evidence="4">
    <location>
        <begin position="14"/>
        <end position="208"/>
    </location>
</feature>
<dbReference type="RefSeq" id="XP_024372009.1">
    <property type="nucleotide sequence ID" value="XM_024516241.2"/>
</dbReference>
<dbReference type="EnsemblPlants" id="Pp3c3_12640V3.7">
    <property type="protein sequence ID" value="Pp3c3_12640V3.7"/>
    <property type="gene ID" value="Pp3c3_12640"/>
</dbReference>
<protein>
    <recommendedName>
        <fullName evidence="4">Transcription factor MYC/MYB N-terminal domain-containing protein</fullName>
    </recommendedName>
</protein>
<dbReference type="EnsemblPlants" id="Pp3c3_12640V3.6">
    <property type="protein sequence ID" value="Pp3c3_12640V3.6"/>
    <property type="gene ID" value="Pp3c3_12640"/>
</dbReference>
<dbReference type="KEGG" id="ppp:112280598"/>
<organism evidence="5">
    <name type="scientific">Physcomitrium patens</name>
    <name type="common">Spreading-leaved earth moss</name>
    <name type="synonym">Physcomitrella patens</name>
    <dbReference type="NCBI Taxonomy" id="3218"/>
    <lineage>
        <taxon>Eukaryota</taxon>
        <taxon>Viridiplantae</taxon>
        <taxon>Streptophyta</taxon>
        <taxon>Embryophyta</taxon>
        <taxon>Bryophyta</taxon>
        <taxon>Bryophytina</taxon>
        <taxon>Bryopsida</taxon>
        <taxon>Funariidae</taxon>
        <taxon>Funariales</taxon>
        <taxon>Funariaceae</taxon>
        <taxon>Physcomitrium</taxon>
    </lineage>
</organism>
<feature type="compositionally biased region" description="Polar residues" evidence="3">
    <location>
        <begin position="326"/>
        <end position="347"/>
    </location>
</feature>
<dbReference type="EnsemblPlants" id="Pp3c3_12640V3.8">
    <property type="protein sequence ID" value="Pp3c3_12640V3.8"/>
    <property type="gene ID" value="Pp3c3_12640"/>
</dbReference>
<accession>A0A2K1KUB1</accession>
<dbReference type="PANTHER" id="PTHR46633:SF3">
    <property type="entry name" value="SERINE_THREONINE-PROTEIN KINASE WNK (WITH NO LYSINE)-LIKE PROTEIN"/>
    <property type="match status" value="1"/>
</dbReference>
<dbReference type="RefSeq" id="XP_024372012.1">
    <property type="nucleotide sequence ID" value="XM_024516244.2"/>
</dbReference>
<evidence type="ECO:0000256" key="2">
    <source>
        <dbReference type="ARBA" id="ARBA00023163"/>
    </source>
</evidence>
<feature type="compositionally biased region" description="Polar residues" evidence="3">
    <location>
        <begin position="411"/>
        <end position="422"/>
    </location>
</feature>
<dbReference type="Gramene" id="Pp3c3_12640V3.7">
    <property type="protein sequence ID" value="Pp3c3_12640V3.7"/>
    <property type="gene ID" value="Pp3c3_12640"/>
</dbReference>
<evidence type="ECO:0000313" key="5">
    <source>
        <dbReference type="EMBL" id="PNR57361.1"/>
    </source>
</evidence>
<evidence type="ECO:0000313" key="7">
    <source>
        <dbReference type="Proteomes" id="UP000006727"/>
    </source>
</evidence>
<dbReference type="OrthoDB" id="1876470at2759"/>
<evidence type="ECO:0000256" key="1">
    <source>
        <dbReference type="ARBA" id="ARBA00023015"/>
    </source>
</evidence>
<feature type="region of interest" description="Disordered" evidence="3">
    <location>
        <begin position="82"/>
        <end position="101"/>
    </location>
</feature>
<feature type="region of interest" description="Disordered" evidence="3">
    <location>
        <begin position="441"/>
        <end position="482"/>
    </location>
</feature>
<dbReference type="EMBL" id="ABEU02000003">
    <property type="protein sequence ID" value="PNR57361.1"/>
    <property type="molecule type" value="Genomic_DNA"/>
</dbReference>
<feature type="region of interest" description="Disordered" evidence="3">
    <location>
        <begin position="273"/>
        <end position="347"/>
    </location>
</feature>
<reference evidence="5 7" key="1">
    <citation type="journal article" date="2008" name="Science">
        <title>The Physcomitrella genome reveals evolutionary insights into the conquest of land by plants.</title>
        <authorList>
            <person name="Rensing S."/>
            <person name="Lang D."/>
            <person name="Zimmer A."/>
            <person name="Terry A."/>
            <person name="Salamov A."/>
            <person name="Shapiro H."/>
            <person name="Nishiyama T."/>
            <person name="Perroud P.-F."/>
            <person name="Lindquist E."/>
            <person name="Kamisugi Y."/>
            <person name="Tanahashi T."/>
            <person name="Sakakibara K."/>
            <person name="Fujita T."/>
            <person name="Oishi K."/>
            <person name="Shin-I T."/>
            <person name="Kuroki Y."/>
            <person name="Toyoda A."/>
            <person name="Suzuki Y."/>
            <person name="Hashimoto A."/>
            <person name="Yamaguchi K."/>
            <person name="Sugano A."/>
            <person name="Kohara Y."/>
            <person name="Fujiyama A."/>
            <person name="Anterola A."/>
            <person name="Aoki S."/>
            <person name="Ashton N."/>
            <person name="Barbazuk W.B."/>
            <person name="Barker E."/>
            <person name="Bennetzen J."/>
            <person name="Bezanilla M."/>
            <person name="Blankenship R."/>
            <person name="Cho S.H."/>
            <person name="Dutcher S."/>
            <person name="Estelle M."/>
            <person name="Fawcett J.A."/>
            <person name="Gundlach H."/>
            <person name="Hanada K."/>
            <person name="Heyl A."/>
            <person name="Hicks K.A."/>
            <person name="Hugh J."/>
            <person name="Lohr M."/>
            <person name="Mayer K."/>
            <person name="Melkozernov A."/>
            <person name="Murata T."/>
            <person name="Nelson D."/>
            <person name="Pils B."/>
            <person name="Prigge M."/>
            <person name="Reiss B."/>
            <person name="Renner T."/>
            <person name="Rombauts S."/>
            <person name="Rushton P."/>
            <person name="Sanderfoot A."/>
            <person name="Schween G."/>
            <person name="Shiu S.-H."/>
            <person name="Stueber K."/>
            <person name="Theodoulou F.L."/>
            <person name="Tu H."/>
            <person name="Van de Peer Y."/>
            <person name="Verrier P.J."/>
            <person name="Waters E."/>
            <person name="Wood A."/>
            <person name="Yang L."/>
            <person name="Cove D."/>
            <person name="Cuming A."/>
            <person name="Hasebe M."/>
            <person name="Lucas S."/>
            <person name="Mishler D.B."/>
            <person name="Reski R."/>
            <person name="Grigoriev I."/>
            <person name="Quatrano R.S."/>
            <person name="Boore J.L."/>
        </authorList>
    </citation>
    <scope>NUCLEOTIDE SEQUENCE [LARGE SCALE GENOMIC DNA]</scope>
    <source>
        <strain evidence="6 7">cv. Gransden 2004</strain>
    </source>
</reference>
<feature type="region of interest" description="Disordered" evidence="3">
    <location>
        <begin position="226"/>
        <end position="259"/>
    </location>
</feature>
<dbReference type="GeneID" id="112280598"/>
<dbReference type="InterPro" id="IPR025610">
    <property type="entry name" value="MYC/MYB_N"/>
</dbReference>
<dbReference type="Gramene" id="Pp3c3_12640V3.5">
    <property type="protein sequence ID" value="Pp3c3_12640V3.5"/>
    <property type="gene ID" value="Pp3c3_12640"/>
</dbReference>
<dbReference type="EnsemblPlants" id="Pp3c3_12640V3.1">
    <property type="protein sequence ID" value="Pp3c3_12640V3.1"/>
    <property type="gene ID" value="Pp3c3_12640"/>
</dbReference>
<keyword evidence="2" id="KW-0804">Transcription</keyword>
<dbReference type="Proteomes" id="UP000006727">
    <property type="component" value="Chromosome 3"/>
</dbReference>
<gene>
    <name evidence="6" type="primary">LOC112280598</name>
    <name evidence="5" type="ORF">PHYPA_004355</name>
</gene>
<dbReference type="EnsemblPlants" id="Pp3c3_12640V3.4">
    <property type="protein sequence ID" value="Pp3c3_12640V3.4"/>
    <property type="gene ID" value="Pp3c3_12640"/>
</dbReference>
<reference evidence="6" key="3">
    <citation type="submission" date="2020-12" db="UniProtKB">
        <authorList>
            <consortium name="EnsemblPlants"/>
        </authorList>
    </citation>
    <scope>IDENTIFICATION</scope>
</reference>
<feature type="compositionally biased region" description="Low complexity" evidence="3">
    <location>
        <begin position="370"/>
        <end position="401"/>
    </location>
</feature>
<dbReference type="AlphaFoldDB" id="A0A2K1KUB1"/>
<dbReference type="EnsemblPlants" id="Pp3c3_12640V3.5">
    <property type="protein sequence ID" value="Pp3c3_12640V3.5"/>
    <property type="gene ID" value="Pp3c3_12640"/>
</dbReference>
<sequence length="522" mass="57452">MDTKQGLPTLNHLLQHTLRRLCTESQWVYAVFWRILPRNYPPPQWDSQGGMDRSKGNKRNWILVWEDGFCNFSACAAGVAKDTRGGPPSYPAAQSKQRGNSDECEAMSPELFFKMSHEVYNYGEGLMGKVAADSSHKWVYREPVEHEISFLSPWHSSLDPHPRTWEAQFKSGIQTIAVVAVQEGVLQLGSTKKIMEDLNFVLHMQRKFNYLQSIPGVFVPHPMSCAGKKRPNGDGSPPSDRNNWMPMVGSDYDRPTSNSHMTARSIDQFLSPRIGPQLWRSPSDTTVLGAKRPPDSEPLILNFKDYPYKNGSDGFHHRPECPSPPKSLNTGHNSPQGATSPTIPNLLPSMSSLQALLSKLPSVTPTEGESTCTSTMPTTSSFDGSTTFVSSSRPPVSRPAVTKPPVVDSRPNPSTESPSIENGNGHMPEVVLAKTETEPLQEKIGAAVSSSPSSGNSDVASVEHTSDDTEGHEATGTSKFKDSHKFSSSFLDTFDNLADFGAHLESLETGDSYHSFLNEIYR</sequence>
<keyword evidence="7" id="KW-1185">Reference proteome</keyword>
<dbReference type="Gramene" id="Pp3c3_12640V3.3">
    <property type="protein sequence ID" value="Pp3c3_12640V3.3"/>
    <property type="gene ID" value="Pp3c3_12640"/>
</dbReference>
<evidence type="ECO:0000259" key="4">
    <source>
        <dbReference type="Pfam" id="PF14215"/>
    </source>
</evidence>
<feature type="compositionally biased region" description="Low complexity" evidence="3">
    <location>
        <begin position="446"/>
        <end position="462"/>
    </location>
</feature>
<dbReference type="EnsemblPlants" id="Pp3c3_12640V3.2">
    <property type="protein sequence ID" value="Pp3c3_12640V3.2"/>
    <property type="gene ID" value="Pp3c3_12640"/>
</dbReference>